<accession>V8QLW4</accession>
<organism evidence="2 3">
    <name type="scientific">Advenella kashmirensis W13003</name>
    <dbReference type="NCBI Taxonomy" id="1424334"/>
    <lineage>
        <taxon>Bacteria</taxon>
        <taxon>Pseudomonadati</taxon>
        <taxon>Pseudomonadota</taxon>
        <taxon>Betaproteobacteria</taxon>
        <taxon>Burkholderiales</taxon>
        <taxon>Alcaligenaceae</taxon>
    </lineage>
</organism>
<feature type="transmembrane region" description="Helical" evidence="1">
    <location>
        <begin position="38"/>
        <end position="58"/>
    </location>
</feature>
<gene>
    <name evidence="2" type="ORF">W822_20230</name>
</gene>
<keyword evidence="1" id="KW-0472">Membrane</keyword>
<dbReference type="HOGENOM" id="CLU_2802797_0_0_4"/>
<name>V8QLW4_9BURK</name>
<dbReference type="Proteomes" id="UP000018733">
    <property type="component" value="Unassembled WGS sequence"/>
</dbReference>
<dbReference type="OrthoDB" id="8689015at2"/>
<keyword evidence="3" id="KW-1185">Reference proteome</keyword>
<reference evidence="2 3" key="1">
    <citation type="journal article" date="2014" name="Genome Announc.">
        <title>Draft Genome Sequence of Advenella kashmirensis Strain W13003, a Polycyclic Aromatic Hydrocarbon-Degrading Bacterium.</title>
        <authorList>
            <person name="Wang X."/>
            <person name="Jin D."/>
            <person name="Zhou L."/>
            <person name="Wu L."/>
            <person name="An W."/>
            <person name="Zhao L."/>
        </authorList>
    </citation>
    <scope>NUCLEOTIDE SEQUENCE [LARGE SCALE GENOMIC DNA]</scope>
    <source>
        <strain evidence="2 3">W13003</strain>
    </source>
</reference>
<protein>
    <submittedName>
        <fullName evidence="2">Uncharacterized protein</fullName>
    </submittedName>
</protein>
<keyword evidence="1" id="KW-0812">Transmembrane</keyword>
<proteinExistence type="predicted"/>
<feature type="transmembrane region" description="Helical" evidence="1">
    <location>
        <begin position="12"/>
        <end position="32"/>
    </location>
</feature>
<dbReference type="RefSeq" id="WP_024006971.1">
    <property type="nucleotide sequence ID" value="NZ_KI650982.1"/>
</dbReference>
<keyword evidence="1" id="KW-1133">Transmembrane helix</keyword>
<comment type="caution">
    <text evidence="2">The sequence shown here is derived from an EMBL/GenBank/DDBJ whole genome shotgun (WGS) entry which is preliminary data.</text>
</comment>
<sequence>MKGLLSKLGRIVSAMAARPLSTGLLLTVVFWIGLGNFVVAACAGLLVSFFISAVVSVWKLNRQSVREGNLPEDK</sequence>
<dbReference type="EMBL" id="AYXT01000013">
    <property type="protein sequence ID" value="ETF00956.1"/>
    <property type="molecule type" value="Genomic_DNA"/>
</dbReference>
<evidence type="ECO:0000256" key="1">
    <source>
        <dbReference type="SAM" id="Phobius"/>
    </source>
</evidence>
<dbReference type="AlphaFoldDB" id="V8QLW4"/>
<evidence type="ECO:0000313" key="3">
    <source>
        <dbReference type="Proteomes" id="UP000018733"/>
    </source>
</evidence>
<evidence type="ECO:0000313" key="2">
    <source>
        <dbReference type="EMBL" id="ETF00956.1"/>
    </source>
</evidence>